<keyword evidence="3" id="KW-1185">Reference proteome</keyword>
<protein>
    <recommendedName>
        <fullName evidence="4">Phage tail tape measure protein</fullName>
    </recommendedName>
</protein>
<dbReference type="Pfam" id="PF05017">
    <property type="entry name" value="TMP"/>
    <property type="match status" value="1"/>
</dbReference>
<keyword evidence="1" id="KW-0472">Membrane</keyword>
<dbReference type="EMBL" id="JBHSQI010000004">
    <property type="protein sequence ID" value="MFC6153650.1"/>
    <property type="molecule type" value="Genomic_DNA"/>
</dbReference>
<dbReference type="RefSeq" id="WP_128220053.1">
    <property type="nucleotide sequence ID" value="NZ_CP034929.1"/>
</dbReference>
<reference evidence="3" key="1">
    <citation type="journal article" date="2019" name="Int. J. Syst. Evol. Microbiol.">
        <title>The Global Catalogue of Microorganisms (GCM) 10K type strain sequencing project: providing services to taxonomists for standard genome sequencing and annotation.</title>
        <authorList>
            <consortium name="The Broad Institute Genomics Platform"/>
            <consortium name="The Broad Institute Genome Sequencing Center for Infectious Disease"/>
            <person name="Wu L."/>
            <person name="Ma J."/>
        </authorList>
    </citation>
    <scope>NUCLEOTIDE SEQUENCE [LARGE SCALE GENOMIC DNA]</scope>
    <source>
        <strain evidence="3">DFY28</strain>
    </source>
</reference>
<sequence length="340" mass="34590">MSAGRPVRVAVVGDSGDLRRALSQAEAALDDVGDTAVDNGRRVEAALGATAESADATASASSQLAGGLGDLAGGMAAAGFISEDTAAAFDTASQAIMGVTGAADLMNLATEKIPGIHKVATAATKGLAAAKRALGVAIRFAMGPVGLIMIAITALIAIVTVLWKNNEGFRKAVIKVWEAVKDGVGAAIDWVSDKISGLIDFFKKLPGRMTQAVSGLWNGIKDGFKGAINWVIDKWNNFSISLPGVKVPGLGQVGGFTLNTPDIPRLNMGGIVTRATTITAGEGRPEAILPLDRLGGLGGGDVNIYMHPTSDPVAVGRELQKVLDAFRLAGGRGLGAGVPG</sequence>
<accession>A0ABW1R0N1</accession>
<evidence type="ECO:0000313" key="3">
    <source>
        <dbReference type="Proteomes" id="UP001596098"/>
    </source>
</evidence>
<evidence type="ECO:0000313" key="2">
    <source>
        <dbReference type="EMBL" id="MFC6153650.1"/>
    </source>
</evidence>
<keyword evidence="1" id="KW-0812">Transmembrane</keyword>
<proteinExistence type="predicted"/>
<dbReference type="Proteomes" id="UP001596098">
    <property type="component" value="Unassembled WGS sequence"/>
</dbReference>
<organism evidence="2 3">
    <name type="scientific">Nocardioides yefusunii</name>
    <dbReference type="NCBI Taxonomy" id="2500546"/>
    <lineage>
        <taxon>Bacteria</taxon>
        <taxon>Bacillati</taxon>
        <taxon>Actinomycetota</taxon>
        <taxon>Actinomycetes</taxon>
        <taxon>Propionibacteriales</taxon>
        <taxon>Nocardioidaceae</taxon>
        <taxon>Nocardioides</taxon>
    </lineage>
</organism>
<gene>
    <name evidence="2" type="ORF">ACFPWU_08245</name>
</gene>
<feature type="transmembrane region" description="Helical" evidence="1">
    <location>
        <begin position="140"/>
        <end position="163"/>
    </location>
</feature>
<name>A0ABW1R0N1_9ACTN</name>
<comment type="caution">
    <text evidence="2">The sequence shown here is derived from an EMBL/GenBank/DDBJ whole genome shotgun (WGS) entry which is preliminary data.</text>
</comment>
<evidence type="ECO:0008006" key="4">
    <source>
        <dbReference type="Google" id="ProtNLM"/>
    </source>
</evidence>
<keyword evidence="1" id="KW-1133">Transmembrane helix</keyword>
<dbReference type="InterPro" id="IPR007713">
    <property type="entry name" value="TMP_rpt"/>
</dbReference>
<evidence type="ECO:0000256" key="1">
    <source>
        <dbReference type="SAM" id="Phobius"/>
    </source>
</evidence>